<dbReference type="PANTHER" id="PTHR48106:SF13">
    <property type="entry name" value="QUINONE OXIDOREDUCTASE-RELATED"/>
    <property type="match status" value="1"/>
</dbReference>
<evidence type="ECO:0000313" key="7">
    <source>
        <dbReference type="EMBL" id="AVO53105.1"/>
    </source>
</evidence>
<gene>
    <name evidence="7" type="ORF">C7A17_10115</name>
</gene>
<dbReference type="RefSeq" id="WP_106737908.1">
    <property type="nucleotide sequence ID" value="NZ_CP027657.1"/>
</dbReference>
<dbReference type="SUPFAM" id="SSF51735">
    <property type="entry name" value="NAD(P)-binding Rossmann-fold domains"/>
    <property type="match status" value="1"/>
</dbReference>
<dbReference type="FunFam" id="3.40.50.720:FF:000053">
    <property type="entry name" value="Quinone oxidoreductase 1"/>
    <property type="match status" value="1"/>
</dbReference>
<reference evidence="7 8" key="1">
    <citation type="submission" date="2018-03" db="EMBL/GenBank/DDBJ databases">
        <title>Complete genome sequence and methylome analysis of Pseudomonas mendocina NEB 698.</title>
        <authorList>
            <person name="Morgan R.D."/>
        </authorList>
    </citation>
    <scope>NUCLEOTIDE SEQUENCE [LARGE SCALE GENOMIC DNA]</scope>
    <source>
        <strain evidence="7 8">NEB698</strain>
    </source>
</reference>
<protein>
    <recommendedName>
        <fullName evidence="4">NADPH:quinone reductase</fullName>
        <ecNumber evidence="4">1.6.5.5</ecNumber>
    </recommendedName>
</protein>
<evidence type="ECO:0000256" key="4">
    <source>
        <dbReference type="ARBA" id="ARBA00038919"/>
    </source>
</evidence>
<keyword evidence="2" id="KW-0521">NADP</keyword>
<dbReference type="AlphaFoldDB" id="A0A2R3QMU2"/>
<keyword evidence="3" id="KW-0560">Oxidoreductase</keyword>
<dbReference type="InterPro" id="IPR036291">
    <property type="entry name" value="NAD(P)-bd_dom_sf"/>
</dbReference>
<evidence type="ECO:0000256" key="2">
    <source>
        <dbReference type="ARBA" id="ARBA00022857"/>
    </source>
</evidence>
<comment type="similarity">
    <text evidence="1">Belongs to the zinc-containing alcohol dehydrogenase family. Quinone oxidoreductase subfamily.</text>
</comment>
<dbReference type="Gene3D" id="3.40.50.720">
    <property type="entry name" value="NAD(P)-binding Rossmann-like Domain"/>
    <property type="match status" value="1"/>
</dbReference>
<evidence type="ECO:0000256" key="3">
    <source>
        <dbReference type="ARBA" id="ARBA00023002"/>
    </source>
</evidence>
<dbReference type="InterPro" id="IPR011032">
    <property type="entry name" value="GroES-like_sf"/>
</dbReference>
<dbReference type="InterPro" id="IPR013149">
    <property type="entry name" value="ADH-like_C"/>
</dbReference>
<sequence>MAKRIQFSQHGGSEVLEYRDYQPAAPGPREVRVANKAIGLNFIDTYYRNGLYVPPALPSSLGTEAAGVVEAVGSEVTRFAVGDRVAYATGPLGSYGELHVLSADNLVHLPDSISFEEAAAVILKGLTVQYLLRQTYELKGGETILFHAAAGGVGSFACQWAKALGVKLIGTVSSAKKAALAKELGAWATIDYSHENVVQRVLELTDGAKCPVVYDGVGKDTWETSLDCVAPRGLLVSFGNASGAVTGVNLGILAQKGSLYVTRPTLASYANTPQNLQAMADELFAMIASGKLQVEISNRYALKDAAAAQDAMSARKTTGSTILLP</sequence>
<dbReference type="CDD" id="cd05286">
    <property type="entry name" value="QOR2"/>
    <property type="match status" value="1"/>
</dbReference>
<dbReference type="OrthoDB" id="9805883at2"/>
<dbReference type="Pfam" id="PF08240">
    <property type="entry name" value="ADH_N"/>
    <property type="match status" value="1"/>
</dbReference>
<dbReference type="InterPro" id="IPR002364">
    <property type="entry name" value="Quin_OxRdtase/zeta-crystal_CS"/>
</dbReference>
<dbReference type="GO" id="GO:0035925">
    <property type="term" value="F:mRNA 3'-UTR AU-rich region binding"/>
    <property type="evidence" value="ECO:0007669"/>
    <property type="project" value="TreeGrafter"/>
</dbReference>
<dbReference type="InterPro" id="IPR020843">
    <property type="entry name" value="ER"/>
</dbReference>
<dbReference type="SMART" id="SM00829">
    <property type="entry name" value="PKS_ER"/>
    <property type="match status" value="1"/>
</dbReference>
<dbReference type="EC" id="1.6.5.5" evidence="4"/>
<evidence type="ECO:0000256" key="5">
    <source>
        <dbReference type="ARBA" id="ARBA00048980"/>
    </source>
</evidence>
<dbReference type="PANTHER" id="PTHR48106">
    <property type="entry name" value="QUINONE OXIDOREDUCTASE PIG3-RELATED"/>
    <property type="match status" value="1"/>
</dbReference>
<feature type="domain" description="Enoyl reductase (ER)" evidence="6">
    <location>
        <begin position="11"/>
        <end position="323"/>
    </location>
</feature>
<dbReference type="GO" id="GO:0070402">
    <property type="term" value="F:NADPH binding"/>
    <property type="evidence" value="ECO:0007669"/>
    <property type="project" value="TreeGrafter"/>
</dbReference>
<organism evidence="7 8">
    <name type="scientific">Ectopseudomonas mendocina</name>
    <name type="common">Pseudomonas mendocina</name>
    <dbReference type="NCBI Taxonomy" id="300"/>
    <lineage>
        <taxon>Bacteria</taxon>
        <taxon>Pseudomonadati</taxon>
        <taxon>Pseudomonadota</taxon>
        <taxon>Gammaproteobacteria</taxon>
        <taxon>Pseudomonadales</taxon>
        <taxon>Pseudomonadaceae</taxon>
        <taxon>Ectopseudomonas</taxon>
    </lineage>
</organism>
<dbReference type="Gene3D" id="3.90.180.10">
    <property type="entry name" value="Medium-chain alcohol dehydrogenases, catalytic domain"/>
    <property type="match status" value="1"/>
</dbReference>
<dbReference type="GO" id="GO:0003960">
    <property type="term" value="F:quinone reductase (NADPH) activity"/>
    <property type="evidence" value="ECO:0007669"/>
    <property type="project" value="UniProtKB-EC"/>
</dbReference>
<evidence type="ECO:0000256" key="1">
    <source>
        <dbReference type="ARBA" id="ARBA00010371"/>
    </source>
</evidence>
<dbReference type="STRING" id="1001585.MDS_0077"/>
<dbReference type="Proteomes" id="UP000238327">
    <property type="component" value="Chromosome"/>
</dbReference>
<dbReference type="NCBIfam" id="NF008024">
    <property type="entry name" value="PRK10754.1"/>
    <property type="match status" value="1"/>
</dbReference>
<dbReference type="EMBL" id="CP027657">
    <property type="protein sequence ID" value="AVO53105.1"/>
    <property type="molecule type" value="Genomic_DNA"/>
</dbReference>
<proteinExistence type="inferred from homology"/>
<evidence type="ECO:0000259" key="6">
    <source>
        <dbReference type="SMART" id="SM00829"/>
    </source>
</evidence>
<dbReference type="SUPFAM" id="SSF50129">
    <property type="entry name" value="GroES-like"/>
    <property type="match status" value="1"/>
</dbReference>
<dbReference type="PROSITE" id="PS01162">
    <property type="entry name" value="QOR_ZETA_CRYSTAL"/>
    <property type="match status" value="1"/>
</dbReference>
<dbReference type="GO" id="GO:0005829">
    <property type="term" value="C:cytosol"/>
    <property type="evidence" value="ECO:0007669"/>
    <property type="project" value="TreeGrafter"/>
</dbReference>
<dbReference type="GO" id="GO:0008270">
    <property type="term" value="F:zinc ion binding"/>
    <property type="evidence" value="ECO:0007669"/>
    <property type="project" value="InterPro"/>
</dbReference>
<name>A0A2R3QMU2_ECTME</name>
<evidence type="ECO:0000313" key="8">
    <source>
        <dbReference type="Proteomes" id="UP000238327"/>
    </source>
</evidence>
<accession>A0A2R3QMU2</accession>
<dbReference type="InterPro" id="IPR047618">
    <property type="entry name" value="QOR-like"/>
</dbReference>
<dbReference type="Pfam" id="PF00107">
    <property type="entry name" value="ADH_zinc_N"/>
    <property type="match status" value="1"/>
</dbReference>
<comment type="catalytic activity">
    <reaction evidence="5">
        <text>2 a quinone + NADPH + H(+) = 2 a 1,4-benzosemiquinone + NADP(+)</text>
        <dbReference type="Rhea" id="RHEA:14269"/>
        <dbReference type="ChEBI" id="CHEBI:15378"/>
        <dbReference type="ChEBI" id="CHEBI:57783"/>
        <dbReference type="ChEBI" id="CHEBI:58349"/>
        <dbReference type="ChEBI" id="CHEBI:132124"/>
        <dbReference type="ChEBI" id="CHEBI:134225"/>
        <dbReference type="EC" id="1.6.5.5"/>
    </reaction>
</comment>
<dbReference type="InterPro" id="IPR013154">
    <property type="entry name" value="ADH-like_N"/>
</dbReference>